<evidence type="ECO:0000256" key="6">
    <source>
        <dbReference type="ARBA" id="ARBA00022989"/>
    </source>
</evidence>
<accession>A0A5B8U7L7</accession>
<feature type="transmembrane region" description="Helical" evidence="8">
    <location>
        <begin position="162"/>
        <end position="179"/>
    </location>
</feature>
<comment type="subcellular location">
    <subcellularLocation>
        <location evidence="1">Cell membrane</location>
        <topology evidence="1">Multi-pass membrane protein</topology>
    </subcellularLocation>
</comment>
<proteinExistence type="inferred from homology"/>
<dbReference type="PANTHER" id="PTHR34979">
    <property type="entry name" value="INNER MEMBRANE PROTEIN YGAZ"/>
    <property type="match status" value="1"/>
</dbReference>
<evidence type="ECO:0000256" key="3">
    <source>
        <dbReference type="ARBA" id="ARBA00022448"/>
    </source>
</evidence>
<evidence type="ECO:0000256" key="1">
    <source>
        <dbReference type="ARBA" id="ARBA00004651"/>
    </source>
</evidence>
<dbReference type="PANTHER" id="PTHR34979:SF1">
    <property type="entry name" value="INNER MEMBRANE PROTEIN YGAZ"/>
    <property type="match status" value="1"/>
</dbReference>
<evidence type="ECO:0000256" key="7">
    <source>
        <dbReference type="ARBA" id="ARBA00023136"/>
    </source>
</evidence>
<keyword evidence="5 8" id="KW-0812">Transmembrane</keyword>
<feature type="transmembrane region" description="Helical" evidence="8">
    <location>
        <begin position="20"/>
        <end position="37"/>
    </location>
</feature>
<dbReference type="GO" id="GO:0005886">
    <property type="term" value="C:plasma membrane"/>
    <property type="evidence" value="ECO:0007669"/>
    <property type="project" value="UniProtKB-SubCell"/>
</dbReference>
<protein>
    <submittedName>
        <fullName evidence="9">AzlC family ABC transporter permease</fullName>
    </submittedName>
</protein>
<evidence type="ECO:0000256" key="4">
    <source>
        <dbReference type="ARBA" id="ARBA00022475"/>
    </source>
</evidence>
<sequence>MSVPRLRSSPALRSGARDSLPVAVASLLIGISFGISAHAAGMPGLAAVVMSAIVFAGSAQFAAVAVLSQGGSVVAAVLAATLMNARYLAMGFALGPWLKGGPVRRAFEGQIVSDAAWAIANLGQGRFDRHRLFGSTAVQYVTWIPGTALGVLAGGVVPDPQALGIDAVFPAMFLALLAGEMRDAEAFGVAVAGAVVAVVLTITAPAGIGILAAAVVSLVGLRPRRVA</sequence>
<dbReference type="RefSeq" id="WP_146921320.1">
    <property type="nucleotide sequence ID" value="NZ_CP042430.1"/>
</dbReference>
<evidence type="ECO:0000313" key="9">
    <source>
        <dbReference type="EMBL" id="QEC49074.1"/>
    </source>
</evidence>
<dbReference type="OrthoDB" id="8908907at2"/>
<dbReference type="EMBL" id="CP042430">
    <property type="protein sequence ID" value="QEC49074.1"/>
    <property type="molecule type" value="Genomic_DNA"/>
</dbReference>
<comment type="similarity">
    <text evidence="2">Belongs to the AzlC family.</text>
</comment>
<feature type="transmembrane region" description="Helical" evidence="8">
    <location>
        <begin position="132"/>
        <end position="156"/>
    </location>
</feature>
<gene>
    <name evidence="9" type="ORF">FSW04_16820</name>
</gene>
<keyword evidence="10" id="KW-1185">Reference proteome</keyword>
<dbReference type="InterPro" id="IPR011606">
    <property type="entry name" value="Brnchd-chn_aa_trnsp_permease"/>
</dbReference>
<keyword evidence="4" id="KW-1003">Cell membrane</keyword>
<evidence type="ECO:0000313" key="10">
    <source>
        <dbReference type="Proteomes" id="UP000321805"/>
    </source>
</evidence>
<dbReference type="KEGG" id="bsol:FSW04_16820"/>
<name>A0A5B8U7L7_9ACTN</name>
<keyword evidence="6 8" id="KW-1133">Transmembrane helix</keyword>
<feature type="transmembrane region" description="Helical" evidence="8">
    <location>
        <begin position="186"/>
        <end position="219"/>
    </location>
</feature>
<keyword evidence="7 8" id="KW-0472">Membrane</keyword>
<evidence type="ECO:0000256" key="2">
    <source>
        <dbReference type="ARBA" id="ARBA00010735"/>
    </source>
</evidence>
<evidence type="ECO:0000256" key="5">
    <source>
        <dbReference type="ARBA" id="ARBA00022692"/>
    </source>
</evidence>
<feature type="transmembrane region" description="Helical" evidence="8">
    <location>
        <begin position="44"/>
        <end position="67"/>
    </location>
</feature>
<dbReference type="Pfam" id="PF03591">
    <property type="entry name" value="AzlC"/>
    <property type="match status" value="1"/>
</dbReference>
<dbReference type="AlphaFoldDB" id="A0A5B8U7L7"/>
<evidence type="ECO:0000256" key="8">
    <source>
        <dbReference type="SAM" id="Phobius"/>
    </source>
</evidence>
<dbReference type="Proteomes" id="UP000321805">
    <property type="component" value="Chromosome"/>
</dbReference>
<organism evidence="9 10">
    <name type="scientific">Baekduia soli</name>
    <dbReference type="NCBI Taxonomy" id="496014"/>
    <lineage>
        <taxon>Bacteria</taxon>
        <taxon>Bacillati</taxon>
        <taxon>Actinomycetota</taxon>
        <taxon>Thermoleophilia</taxon>
        <taxon>Solirubrobacterales</taxon>
        <taxon>Baekduiaceae</taxon>
        <taxon>Baekduia</taxon>
    </lineage>
</organism>
<feature type="transmembrane region" description="Helical" evidence="8">
    <location>
        <begin position="73"/>
        <end position="95"/>
    </location>
</feature>
<keyword evidence="3" id="KW-0813">Transport</keyword>
<reference evidence="9 10" key="1">
    <citation type="journal article" date="2018" name="J. Microbiol.">
        <title>Baekduia soli gen. nov., sp. nov., a novel bacterium isolated from the soil of Baekdu Mountain and proposal of a novel family name, Baekduiaceae fam. nov.</title>
        <authorList>
            <person name="An D.S."/>
            <person name="Siddiqi M.Z."/>
            <person name="Kim K.H."/>
            <person name="Yu H.S."/>
            <person name="Im W.T."/>
        </authorList>
    </citation>
    <scope>NUCLEOTIDE SEQUENCE [LARGE SCALE GENOMIC DNA]</scope>
    <source>
        <strain evidence="9 10">BR7-21</strain>
    </source>
</reference>
<dbReference type="GO" id="GO:1903785">
    <property type="term" value="P:L-valine transmembrane transport"/>
    <property type="evidence" value="ECO:0007669"/>
    <property type="project" value="TreeGrafter"/>
</dbReference>